<proteinExistence type="predicted"/>
<dbReference type="EMBL" id="JALLAZ020000949">
    <property type="protein sequence ID" value="KAL3783917.1"/>
    <property type="molecule type" value="Genomic_DNA"/>
</dbReference>
<name>A0ABD3P8K6_9STRA</name>
<organism evidence="1 2">
    <name type="scientific">Stephanodiscus triporus</name>
    <dbReference type="NCBI Taxonomy" id="2934178"/>
    <lineage>
        <taxon>Eukaryota</taxon>
        <taxon>Sar</taxon>
        <taxon>Stramenopiles</taxon>
        <taxon>Ochrophyta</taxon>
        <taxon>Bacillariophyta</taxon>
        <taxon>Coscinodiscophyceae</taxon>
        <taxon>Thalassiosirophycidae</taxon>
        <taxon>Stephanodiscales</taxon>
        <taxon>Stephanodiscaceae</taxon>
        <taxon>Stephanodiscus</taxon>
    </lineage>
</organism>
<dbReference type="PANTHER" id="PTHR43737">
    <property type="entry name" value="BLL7424 PROTEIN"/>
    <property type="match status" value="1"/>
</dbReference>
<keyword evidence="2" id="KW-1185">Reference proteome</keyword>
<reference evidence="1 2" key="1">
    <citation type="submission" date="2024-10" db="EMBL/GenBank/DDBJ databases">
        <title>Updated reference genomes for cyclostephanoid diatoms.</title>
        <authorList>
            <person name="Roberts W.R."/>
            <person name="Alverson A.J."/>
        </authorList>
    </citation>
    <scope>NUCLEOTIDE SEQUENCE [LARGE SCALE GENOMIC DNA]</scope>
    <source>
        <strain evidence="1 2">AJA276-08</strain>
    </source>
</reference>
<dbReference type="AlphaFoldDB" id="A0ABD3P8K6"/>
<protein>
    <submittedName>
        <fullName evidence="1">Uncharacterized protein</fullName>
    </submittedName>
</protein>
<dbReference type="PANTHER" id="PTHR43737:SF1">
    <property type="entry name" value="DUF1501 DOMAIN-CONTAINING PROTEIN"/>
    <property type="match status" value="1"/>
</dbReference>
<sequence>MLSMKYHGISNPSPGYVQRVSQAFISGSFSSGGKTFGNNEYGNLKAVAAAITLDPESSTPVVDAYHVSGNIREPFLKVMQILRSLSFQRSPYAKLRHGLFDNMSYKIGQIVFYPPDHFSTRVRANVYELNSWLAPEVGDYSTAAGVLAFPYQTNDVFGVSNKIDELYAMITL</sequence>
<dbReference type="Proteomes" id="UP001530315">
    <property type="component" value="Unassembled WGS sequence"/>
</dbReference>
<evidence type="ECO:0000313" key="1">
    <source>
        <dbReference type="EMBL" id="KAL3783917.1"/>
    </source>
</evidence>
<accession>A0ABD3P8K6</accession>
<gene>
    <name evidence="1" type="ORF">ACHAW5_011040</name>
</gene>
<comment type="caution">
    <text evidence="1">The sequence shown here is derived from an EMBL/GenBank/DDBJ whole genome shotgun (WGS) entry which is preliminary data.</text>
</comment>
<evidence type="ECO:0000313" key="2">
    <source>
        <dbReference type="Proteomes" id="UP001530315"/>
    </source>
</evidence>